<dbReference type="PANTHER" id="PTHR33223">
    <property type="entry name" value="CCHC-TYPE DOMAIN-CONTAINING PROTEIN"/>
    <property type="match status" value="1"/>
</dbReference>
<dbReference type="EMBL" id="OIVN01000732">
    <property type="protein sequence ID" value="SPC84750.1"/>
    <property type="molecule type" value="Genomic_DNA"/>
</dbReference>
<name>A0A2N9FCL5_FAGSY</name>
<evidence type="ECO:0000256" key="1">
    <source>
        <dbReference type="SAM" id="MobiDB-lite"/>
    </source>
</evidence>
<dbReference type="AlphaFoldDB" id="A0A2N9FCL5"/>
<feature type="region of interest" description="Disordered" evidence="1">
    <location>
        <begin position="291"/>
        <end position="316"/>
    </location>
</feature>
<feature type="compositionally biased region" description="Basic and acidic residues" evidence="1">
    <location>
        <begin position="229"/>
        <end position="244"/>
    </location>
</feature>
<dbReference type="PANTHER" id="PTHR33223:SF8">
    <property type="entry name" value="OS04G0172440 PROTEIN"/>
    <property type="match status" value="1"/>
</dbReference>
<sequence length="514" mass="58757">MAAEASESDSQEARRIILGEKLNELLNLVHLMVKCGVENEVQTVDTEVPKGKLEGQPLTNTDLPPQSPPKPEENEYQFAKKVSKVDSKIEDLKQKDKFTLSLNSIGSTNFSSMSWFPNLTVPHGFKTPEFEKFSGNGDHMLHLQMYCETMAPYGGNEPFLIMTFQESLSNHVTAWFLQLKGITHWKGLTDAFLAQYHFNTESAPDCLDLQRMERKSGEALDPGDQGDTIDSHSDKEKPKETDRCTRYAPKDMAERVEYLEKQLDEMVQSMHQLITLTRTLLKDDRRVIRRLASHSPIKQTSTESPSRRGTKRHRKRETLMLHTGRYQSNRNLSSSTKLKSKSRKFRTLPMPMDELYLRLLEKRLISPVFLGQSPHHFHDSSKQCEFHFGRPGHSLEDCHALKRRVQDLVDHEILRINEGSTPSVIIAWSPKHRKVELKDGTIIPFLKSQGPITCDIQPIYLSTLPTLLEARKPTVSKVRPKLTSKSCNLDDPCSSDNEKADHLTNKCMTLKRKI</sequence>
<gene>
    <name evidence="2" type="ORF">FSB_LOCUS12632</name>
</gene>
<organism evidence="2">
    <name type="scientific">Fagus sylvatica</name>
    <name type="common">Beechnut</name>
    <dbReference type="NCBI Taxonomy" id="28930"/>
    <lineage>
        <taxon>Eukaryota</taxon>
        <taxon>Viridiplantae</taxon>
        <taxon>Streptophyta</taxon>
        <taxon>Embryophyta</taxon>
        <taxon>Tracheophyta</taxon>
        <taxon>Spermatophyta</taxon>
        <taxon>Magnoliopsida</taxon>
        <taxon>eudicotyledons</taxon>
        <taxon>Gunneridae</taxon>
        <taxon>Pentapetalae</taxon>
        <taxon>rosids</taxon>
        <taxon>fabids</taxon>
        <taxon>Fagales</taxon>
        <taxon>Fagaceae</taxon>
        <taxon>Fagus</taxon>
    </lineage>
</organism>
<feature type="region of interest" description="Disordered" evidence="1">
    <location>
        <begin position="216"/>
        <end position="244"/>
    </location>
</feature>
<protein>
    <recommendedName>
        <fullName evidence="3">Retrotransposon gag domain-containing protein</fullName>
    </recommendedName>
</protein>
<reference evidence="2" key="1">
    <citation type="submission" date="2018-02" db="EMBL/GenBank/DDBJ databases">
        <authorList>
            <person name="Cohen D.B."/>
            <person name="Kent A.D."/>
        </authorList>
    </citation>
    <scope>NUCLEOTIDE SEQUENCE</scope>
</reference>
<evidence type="ECO:0008006" key="3">
    <source>
        <dbReference type="Google" id="ProtNLM"/>
    </source>
</evidence>
<proteinExistence type="predicted"/>
<evidence type="ECO:0000313" key="2">
    <source>
        <dbReference type="EMBL" id="SPC84750.1"/>
    </source>
</evidence>
<accession>A0A2N9FCL5</accession>
<feature type="region of interest" description="Disordered" evidence="1">
    <location>
        <begin position="46"/>
        <end position="73"/>
    </location>
</feature>